<evidence type="ECO:0000313" key="1">
    <source>
        <dbReference type="EMBL" id="MCT7966321.1"/>
    </source>
</evidence>
<organism evidence="1 2">
    <name type="scientific">Laspinema palackyanum D2a</name>
    <dbReference type="NCBI Taxonomy" id="2953684"/>
    <lineage>
        <taxon>Bacteria</taxon>
        <taxon>Bacillati</taxon>
        <taxon>Cyanobacteriota</taxon>
        <taxon>Cyanophyceae</taxon>
        <taxon>Oscillatoriophycideae</taxon>
        <taxon>Oscillatoriales</taxon>
        <taxon>Laspinemataceae</taxon>
        <taxon>Laspinema</taxon>
        <taxon>Laspinema palackyanum</taxon>
    </lineage>
</organism>
<dbReference type="Proteomes" id="UP001525890">
    <property type="component" value="Unassembled WGS sequence"/>
</dbReference>
<dbReference type="EMBL" id="JAMXFF010000009">
    <property type="protein sequence ID" value="MCT7966321.1"/>
    <property type="molecule type" value="Genomic_DNA"/>
</dbReference>
<sequence>MLTSWEQNLSPTPFKSWFLNDLISDLTEEFLELSLIAELHRVSHIPEAEIYVLGHHRRQEGGRDVPLWSPSWANRINGYFFSPI</sequence>
<protein>
    <submittedName>
        <fullName evidence="1">Uncharacterized protein</fullName>
    </submittedName>
</protein>
<accession>A0ABT2MS01</accession>
<name>A0ABT2MS01_9CYAN</name>
<comment type="caution">
    <text evidence="1">The sequence shown here is derived from an EMBL/GenBank/DDBJ whole genome shotgun (WGS) entry which is preliminary data.</text>
</comment>
<dbReference type="RefSeq" id="WP_368005965.1">
    <property type="nucleotide sequence ID" value="NZ_JAMXFF010000009.1"/>
</dbReference>
<keyword evidence="2" id="KW-1185">Reference proteome</keyword>
<reference evidence="1 2" key="1">
    <citation type="journal article" date="2022" name="Front. Microbiol.">
        <title>High genomic differentiation and limited gene flow indicate recent cryptic speciation within the genus Laspinema (cyanobacteria).</title>
        <authorList>
            <person name="Stanojkovic A."/>
            <person name="Skoupy S."/>
            <person name="Skaloud P."/>
            <person name="Dvorak P."/>
        </authorList>
    </citation>
    <scope>NUCLEOTIDE SEQUENCE [LARGE SCALE GENOMIC DNA]</scope>
    <source>
        <strain evidence="1 2">D2a</strain>
    </source>
</reference>
<gene>
    <name evidence="1" type="ORF">NG799_08240</name>
</gene>
<evidence type="ECO:0000313" key="2">
    <source>
        <dbReference type="Proteomes" id="UP001525890"/>
    </source>
</evidence>
<proteinExistence type="predicted"/>